<dbReference type="PANTHER" id="PTHR13271:SF137">
    <property type="entry name" value="SET DOMAIN-CONTAINING PROTEIN"/>
    <property type="match status" value="1"/>
</dbReference>
<dbReference type="EMBL" id="JAFCMP010000301">
    <property type="protein sequence ID" value="KAG5181698.1"/>
    <property type="molecule type" value="Genomic_DNA"/>
</dbReference>
<evidence type="ECO:0000313" key="5">
    <source>
        <dbReference type="EMBL" id="KAG5181698.1"/>
    </source>
</evidence>
<dbReference type="Gene3D" id="3.90.1420.10">
    <property type="entry name" value="Rubisco LSMT, substrate-binding domain"/>
    <property type="match status" value="1"/>
</dbReference>
<reference evidence="5" key="1">
    <citation type="submission" date="2021-02" db="EMBL/GenBank/DDBJ databases">
        <title>First Annotated Genome of the Yellow-green Alga Tribonema minus.</title>
        <authorList>
            <person name="Mahan K.M."/>
        </authorList>
    </citation>
    <scope>NUCLEOTIDE SEQUENCE</scope>
    <source>
        <strain evidence="5">UTEX B ZZ1240</strain>
    </source>
</reference>
<dbReference type="SUPFAM" id="SSF81822">
    <property type="entry name" value="RuBisCo LSMT C-terminal, substrate-binding domain"/>
    <property type="match status" value="1"/>
</dbReference>
<dbReference type="InterPro" id="IPR050600">
    <property type="entry name" value="SETD3_SETD6_MTase"/>
</dbReference>
<dbReference type="GO" id="GO:0016279">
    <property type="term" value="F:protein-lysine N-methyltransferase activity"/>
    <property type="evidence" value="ECO:0007669"/>
    <property type="project" value="TreeGrafter"/>
</dbReference>
<dbReference type="AlphaFoldDB" id="A0A835Z3R2"/>
<feature type="domain" description="Rubisco LSMT substrate-binding" evidence="4">
    <location>
        <begin position="103"/>
        <end position="224"/>
    </location>
</feature>
<keyword evidence="6" id="KW-1185">Reference proteome</keyword>
<evidence type="ECO:0000256" key="2">
    <source>
        <dbReference type="ARBA" id="ARBA00022679"/>
    </source>
</evidence>
<keyword evidence="3" id="KW-0949">S-adenosyl-L-methionine</keyword>
<dbReference type="GO" id="GO:0032259">
    <property type="term" value="P:methylation"/>
    <property type="evidence" value="ECO:0007669"/>
    <property type="project" value="UniProtKB-KW"/>
</dbReference>
<dbReference type="InterPro" id="IPR046341">
    <property type="entry name" value="SET_dom_sf"/>
</dbReference>
<dbReference type="SUPFAM" id="SSF82199">
    <property type="entry name" value="SET domain"/>
    <property type="match status" value="1"/>
</dbReference>
<gene>
    <name evidence="5" type="ORF">JKP88DRAFT_199774</name>
</gene>
<evidence type="ECO:0000256" key="1">
    <source>
        <dbReference type="ARBA" id="ARBA00022603"/>
    </source>
</evidence>
<dbReference type="CDD" id="cd10527">
    <property type="entry name" value="SET_LSMT"/>
    <property type="match status" value="1"/>
</dbReference>
<dbReference type="Proteomes" id="UP000664859">
    <property type="component" value="Unassembled WGS sequence"/>
</dbReference>
<sequence length="252" mass="26489">MSKMAGLKRYALTPVIDFANHGGSESGEVAYNYFYDAFGAMAGRDFSPGSEVLISYGQRSNDHLLQYYGFVEKDNPHDVYELEDVVPKAIAHLTEAGSFDSSQATILEKSGLAKGGETLTYCKKGLQFPQSEAAMPALRLLALNESELGADKAAKIGIEDFKSQVSESNERAAWALAAAIAEQELAQAPSTPSQDAAILSGNVGKSLDAEKQLAIAFRIEKHKTLSAGVRALRAAAPGTGAGAAATAAPVSS</sequence>
<accession>A0A835Z3R2</accession>
<protein>
    <recommendedName>
        <fullName evidence="4">Rubisco LSMT substrate-binding domain-containing protein</fullName>
    </recommendedName>
</protein>
<dbReference type="PANTHER" id="PTHR13271">
    <property type="entry name" value="UNCHARACTERIZED PUTATIVE METHYLTRANSFERASE"/>
    <property type="match status" value="1"/>
</dbReference>
<evidence type="ECO:0000256" key="3">
    <source>
        <dbReference type="ARBA" id="ARBA00022691"/>
    </source>
</evidence>
<evidence type="ECO:0000313" key="6">
    <source>
        <dbReference type="Proteomes" id="UP000664859"/>
    </source>
</evidence>
<dbReference type="Gene3D" id="3.90.1410.10">
    <property type="entry name" value="set domain protein methyltransferase, domain 1"/>
    <property type="match status" value="1"/>
</dbReference>
<dbReference type="InterPro" id="IPR036464">
    <property type="entry name" value="Rubisco_LSMT_subst-bd_sf"/>
</dbReference>
<keyword evidence="1" id="KW-0489">Methyltransferase</keyword>
<dbReference type="InterPro" id="IPR015353">
    <property type="entry name" value="Rubisco_LSMT_subst-bd"/>
</dbReference>
<keyword evidence="2" id="KW-0808">Transferase</keyword>
<evidence type="ECO:0000259" key="4">
    <source>
        <dbReference type="Pfam" id="PF09273"/>
    </source>
</evidence>
<organism evidence="5 6">
    <name type="scientific">Tribonema minus</name>
    <dbReference type="NCBI Taxonomy" id="303371"/>
    <lineage>
        <taxon>Eukaryota</taxon>
        <taxon>Sar</taxon>
        <taxon>Stramenopiles</taxon>
        <taxon>Ochrophyta</taxon>
        <taxon>PX clade</taxon>
        <taxon>Xanthophyceae</taxon>
        <taxon>Tribonematales</taxon>
        <taxon>Tribonemataceae</taxon>
        <taxon>Tribonema</taxon>
    </lineage>
</organism>
<comment type="caution">
    <text evidence="5">The sequence shown here is derived from an EMBL/GenBank/DDBJ whole genome shotgun (WGS) entry which is preliminary data.</text>
</comment>
<name>A0A835Z3R2_9STRA</name>
<dbReference type="OrthoDB" id="341421at2759"/>
<proteinExistence type="predicted"/>
<dbReference type="Pfam" id="PF09273">
    <property type="entry name" value="Rubis-subs-bind"/>
    <property type="match status" value="1"/>
</dbReference>